<evidence type="ECO:0008006" key="4">
    <source>
        <dbReference type="Google" id="ProtNLM"/>
    </source>
</evidence>
<comment type="caution">
    <text evidence="1">The sequence shown here is derived from an EMBL/GenBank/DDBJ whole genome shotgun (WGS) entry which is preliminary data.</text>
</comment>
<dbReference type="PROSITE" id="PS51257">
    <property type="entry name" value="PROKAR_LIPOPROTEIN"/>
    <property type="match status" value="1"/>
</dbReference>
<protein>
    <recommendedName>
        <fullName evidence="4">DUF4156 domain-containing protein</fullName>
    </recommendedName>
</protein>
<organism evidence="1 3">
    <name type="scientific">SAR86 cluster bacterium</name>
    <dbReference type="NCBI Taxonomy" id="2030880"/>
    <lineage>
        <taxon>Bacteria</taxon>
        <taxon>Pseudomonadati</taxon>
        <taxon>Pseudomonadota</taxon>
        <taxon>Gammaproteobacteria</taxon>
        <taxon>SAR86 cluster</taxon>
    </lineage>
</organism>
<proteinExistence type="predicted"/>
<evidence type="ECO:0000313" key="2">
    <source>
        <dbReference type="EMBL" id="PCJ43827.1"/>
    </source>
</evidence>
<reference evidence="3" key="1">
    <citation type="submission" date="2017-08" db="EMBL/GenBank/DDBJ databases">
        <title>A dynamic microbial community with high functional redundancy inhabits the cold, oxic subseafloor aquifer.</title>
        <authorList>
            <person name="Tully B.J."/>
            <person name="Wheat C.G."/>
            <person name="Glazer B.T."/>
            <person name="Huber J.A."/>
        </authorList>
    </citation>
    <scope>NUCLEOTIDE SEQUENCE [LARGE SCALE GENOMIC DNA]</scope>
</reference>
<accession>A0A2A5CEI9</accession>
<gene>
    <name evidence="2" type="ORF">COA71_02890</name>
    <name evidence="1" type="ORF">COA71_07230</name>
</gene>
<dbReference type="AlphaFoldDB" id="A0A2A5CEI9"/>
<sequence>MKHLFFSMTLLTLCSCIWVDLSEDGSNVRVLTQNQLGSSCVQTGTTHVEVLNRVILERAASNILLELQALARNQAAERGDDTVVATTSVVDGEQDYALYRCIPE</sequence>
<name>A0A2A5CEI9_9GAMM</name>
<evidence type="ECO:0000313" key="1">
    <source>
        <dbReference type="EMBL" id="PCJ41796.1"/>
    </source>
</evidence>
<evidence type="ECO:0000313" key="3">
    <source>
        <dbReference type="Proteomes" id="UP000228987"/>
    </source>
</evidence>
<dbReference type="EMBL" id="NVWI01000004">
    <property type="protein sequence ID" value="PCJ41796.1"/>
    <property type="molecule type" value="Genomic_DNA"/>
</dbReference>
<reference evidence="1" key="2">
    <citation type="journal article" date="2018" name="ISME J.">
        <title>A dynamic microbial community with high functional redundancy inhabits the cold, oxic subseafloor aquifer.</title>
        <authorList>
            <person name="Tully B.J."/>
            <person name="Wheat C.G."/>
            <person name="Glazer B.T."/>
            <person name="Huber J.A."/>
        </authorList>
    </citation>
    <scope>NUCLEOTIDE SEQUENCE</scope>
    <source>
        <strain evidence="1">NORP41</strain>
    </source>
</reference>
<dbReference type="Proteomes" id="UP000228987">
    <property type="component" value="Unassembled WGS sequence"/>
</dbReference>
<dbReference type="InterPro" id="IPR025294">
    <property type="entry name" value="DUF4156"/>
</dbReference>
<dbReference type="Pfam" id="PF13698">
    <property type="entry name" value="DUF4156"/>
    <property type="match status" value="1"/>
</dbReference>
<dbReference type="EMBL" id="NVWI01000001">
    <property type="protein sequence ID" value="PCJ43827.1"/>
    <property type="molecule type" value="Genomic_DNA"/>
</dbReference>